<evidence type="ECO:0000256" key="4">
    <source>
        <dbReference type="ARBA" id="ARBA00022603"/>
    </source>
</evidence>
<dbReference type="PROSITE" id="PS51627">
    <property type="entry name" value="SAM_MT_TRM11"/>
    <property type="match status" value="1"/>
</dbReference>
<evidence type="ECO:0000256" key="8">
    <source>
        <dbReference type="ARBA" id="ARBA00022884"/>
    </source>
</evidence>
<evidence type="ECO:0000256" key="3">
    <source>
        <dbReference type="ARBA" id="ARBA00022555"/>
    </source>
</evidence>
<name>A0ABR1AV42_POLSC</name>
<dbReference type="InterPro" id="IPR059073">
    <property type="entry name" value="TRMT11_N"/>
</dbReference>
<dbReference type="CDD" id="cd02440">
    <property type="entry name" value="AdoMet_MTases"/>
    <property type="match status" value="1"/>
</dbReference>
<accession>A0ABR1AV42</accession>
<dbReference type="InterPro" id="IPR029063">
    <property type="entry name" value="SAM-dependent_MTases_sf"/>
</dbReference>
<dbReference type="Gene3D" id="3.40.50.150">
    <property type="entry name" value="Vaccinia Virus protein VP39"/>
    <property type="match status" value="1"/>
</dbReference>
<keyword evidence="3 15" id="KW-0820">tRNA-binding</keyword>
<dbReference type="InterPro" id="IPR002052">
    <property type="entry name" value="DNA_methylase_N6_adenine_CS"/>
</dbReference>
<keyword evidence="4 15" id="KW-0489">Methyltransferase</keyword>
<keyword evidence="6 15" id="KW-0949">S-adenosyl-L-methionine</keyword>
<evidence type="ECO:0000259" key="17">
    <source>
        <dbReference type="Pfam" id="PF01170"/>
    </source>
</evidence>
<evidence type="ECO:0000256" key="1">
    <source>
        <dbReference type="ARBA" id="ARBA00004496"/>
    </source>
</evidence>
<dbReference type="EMBL" id="JAWJWF010000045">
    <property type="protein sequence ID" value="KAK6627804.1"/>
    <property type="molecule type" value="Genomic_DNA"/>
</dbReference>
<dbReference type="PROSITE" id="PS00092">
    <property type="entry name" value="N6_MTASE"/>
    <property type="match status" value="1"/>
</dbReference>
<dbReference type="Proteomes" id="UP001359485">
    <property type="component" value="Unassembled WGS sequence"/>
</dbReference>
<protein>
    <recommendedName>
        <fullName evidence="13">tRNA (guanine(10)-N(2))-methyltransferase TRMT11</fullName>
        <ecNumber evidence="12">2.1.1.214</ecNumber>
    </recommendedName>
    <alternativeName>
        <fullName evidence="14">tRNA methyltransferase 11 homolog</fullName>
    </alternativeName>
</protein>
<keyword evidence="7 15" id="KW-0819">tRNA processing</keyword>
<evidence type="ECO:0000256" key="9">
    <source>
        <dbReference type="ARBA" id="ARBA00050985"/>
    </source>
</evidence>
<evidence type="ECO:0000256" key="11">
    <source>
        <dbReference type="ARBA" id="ARBA00065434"/>
    </source>
</evidence>
<dbReference type="InterPro" id="IPR016691">
    <property type="entry name" value="TRMT11"/>
</dbReference>
<evidence type="ECO:0000256" key="13">
    <source>
        <dbReference type="ARBA" id="ARBA00067484"/>
    </source>
</evidence>
<dbReference type="PANTHER" id="PTHR13370:SF3">
    <property type="entry name" value="TRNA (GUANINE(10)-N2)-METHYLTRANSFERASE HOMOLOG"/>
    <property type="match status" value="1"/>
</dbReference>
<dbReference type="Pfam" id="PF25904">
    <property type="entry name" value="Tmrp11_N"/>
    <property type="match status" value="1"/>
</dbReference>
<keyword evidence="8 15" id="KW-0694">RNA-binding</keyword>
<keyword evidence="20" id="KW-1185">Reference proteome</keyword>
<keyword evidence="5 15" id="KW-0808">Transferase</keyword>
<evidence type="ECO:0000256" key="14">
    <source>
        <dbReference type="ARBA" id="ARBA00075308"/>
    </source>
</evidence>
<keyword evidence="2" id="KW-0963">Cytoplasm</keyword>
<dbReference type="PIRSF" id="PIRSF017259">
    <property type="entry name" value="tRNA_mtfrase_TRM11"/>
    <property type="match status" value="1"/>
</dbReference>
<comment type="catalytic activity">
    <reaction evidence="9">
        <text>guanosine(10) in tRNA + S-adenosyl-L-methionine = N(2)-methylguanosine(10) in tRNA + S-adenosyl-L-homocysteine + H(+)</text>
        <dbReference type="Rhea" id="RHEA:43128"/>
        <dbReference type="Rhea" id="RHEA-COMP:10355"/>
        <dbReference type="Rhea" id="RHEA-COMP:10357"/>
        <dbReference type="ChEBI" id="CHEBI:15378"/>
        <dbReference type="ChEBI" id="CHEBI:57856"/>
        <dbReference type="ChEBI" id="CHEBI:59789"/>
        <dbReference type="ChEBI" id="CHEBI:74269"/>
        <dbReference type="ChEBI" id="CHEBI:74481"/>
        <dbReference type="EC" id="2.1.1.214"/>
    </reaction>
    <physiologicalReaction direction="left-to-right" evidence="9">
        <dbReference type="Rhea" id="RHEA:43129"/>
    </physiologicalReaction>
</comment>
<dbReference type="EC" id="2.1.1.214" evidence="12"/>
<comment type="caution">
    <text evidence="19">The sequence shown here is derived from an EMBL/GenBank/DDBJ whole genome shotgun (WGS) entry which is preliminary data.</text>
</comment>
<evidence type="ECO:0000259" key="18">
    <source>
        <dbReference type="Pfam" id="PF25904"/>
    </source>
</evidence>
<dbReference type="Pfam" id="PF01170">
    <property type="entry name" value="UPF0020"/>
    <property type="match status" value="1"/>
</dbReference>
<dbReference type="InterPro" id="IPR000241">
    <property type="entry name" value="RlmKL-like_Mtase"/>
</dbReference>
<feature type="domain" description="tRNA (guanine(10)-N(2))-methyltransferase TRMT11 N-terminal" evidence="18">
    <location>
        <begin position="6"/>
        <end position="175"/>
    </location>
</feature>
<evidence type="ECO:0000256" key="15">
    <source>
        <dbReference type="PROSITE-ProRule" id="PRU00959"/>
    </source>
</evidence>
<evidence type="ECO:0000256" key="12">
    <source>
        <dbReference type="ARBA" id="ARBA00066937"/>
    </source>
</evidence>
<dbReference type="SUPFAM" id="SSF53335">
    <property type="entry name" value="S-adenosyl-L-methionine-dependent methyltransferases"/>
    <property type="match status" value="1"/>
</dbReference>
<evidence type="ECO:0000256" key="6">
    <source>
        <dbReference type="ARBA" id="ARBA00022691"/>
    </source>
</evidence>
<dbReference type="PANTHER" id="PTHR13370">
    <property type="entry name" value="RNA METHYLASE-RELATED"/>
    <property type="match status" value="1"/>
</dbReference>
<evidence type="ECO:0000256" key="7">
    <source>
        <dbReference type="ARBA" id="ARBA00022694"/>
    </source>
</evidence>
<evidence type="ECO:0000313" key="20">
    <source>
        <dbReference type="Proteomes" id="UP001359485"/>
    </source>
</evidence>
<dbReference type="PRINTS" id="PR00507">
    <property type="entry name" value="N12N6MTFRASE"/>
</dbReference>
<feature type="region of interest" description="Disordered" evidence="16">
    <location>
        <begin position="449"/>
        <end position="469"/>
    </location>
</feature>
<gene>
    <name evidence="19" type="ORF">RUM44_010283</name>
</gene>
<evidence type="ECO:0000256" key="10">
    <source>
        <dbReference type="ARBA" id="ARBA00056270"/>
    </source>
</evidence>
<evidence type="ECO:0000313" key="19">
    <source>
        <dbReference type="EMBL" id="KAK6627804.1"/>
    </source>
</evidence>
<sequence>MAPVERYLLWFANENVDFRLPEIESILQLFNIQVKWIDGPNESPFWVAEMTPENMNRIAGRSVTLRSIVKLWGYGKTLDELHKDIRRYPEHLIRNQLSIDVSFRVNVETFGKTFSMAEKVDKIELFNYLPADGPVKLNNPDVSLYYIEYYGLDPSNTPDEPYSLYFGVWVSDGQRSLIHKYSLKTRKFIGNTSMDPQLSFIMANQALIRKGDLVMDPFVGTGSLLVAAAQFGAYVVGVDIDFLMLHGKTRPSRIQDRHKKRSQDESVYSNMKQYNTESNYIDVIVGDSSLPFWHDKLTLDSIITDPPYGIREATERIGTTKSYTISDHHLKTHIPAKVEYSLTQIYMDLLKFASKHLKVGGRLVSWIPINKKDYSDTNLPQHPCLKIVANSEQSLTAFTSRRLLTWEKISDEESVSDSSRVYEIFPFGFREHYFGNGETRKQRRARIARELEEKSPCNDSINRSKSTEK</sequence>
<comment type="function">
    <text evidence="10">Catalytic subunit of the TRMT11-TRM112 methyltransferase complex, that specifically mediates the S-adenosyl-L-methionine-dependent N(2)-methylation of guanosine nucleotide at position 10 (m2G10) in tRNAs. This is one of the major tRNA (guanine-N(2))-methyltransferases.</text>
</comment>
<reference evidence="19 20" key="1">
    <citation type="submission" date="2023-09" db="EMBL/GenBank/DDBJ databases">
        <title>Genomes of two closely related lineages of the louse Polyplax serrata with different host specificities.</title>
        <authorList>
            <person name="Martinu J."/>
            <person name="Tarabai H."/>
            <person name="Stefka J."/>
            <person name="Hypsa V."/>
        </authorList>
    </citation>
    <scope>NUCLEOTIDE SEQUENCE [LARGE SCALE GENOMIC DNA]</scope>
    <source>
        <strain evidence="19">98ZLc_SE</strain>
    </source>
</reference>
<evidence type="ECO:0000256" key="5">
    <source>
        <dbReference type="ARBA" id="ARBA00022679"/>
    </source>
</evidence>
<organism evidence="19 20">
    <name type="scientific">Polyplax serrata</name>
    <name type="common">Common mouse louse</name>
    <dbReference type="NCBI Taxonomy" id="468196"/>
    <lineage>
        <taxon>Eukaryota</taxon>
        <taxon>Metazoa</taxon>
        <taxon>Ecdysozoa</taxon>
        <taxon>Arthropoda</taxon>
        <taxon>Hexapoda</taxon>
        <taxon>Insecta</taxon>
        <taxon>Pterygota</taxon>
        <taxon>Neoptera</taxon>
        <taxon>Paraneoptera</taxon>
        <taxon>Psocodea</taxon>
        <taxon>Troctomorpha</taxon>
        <taxon>Phthiraptera</taxon>
        <taxon>Anoplura</taxon>
        <taxon>Polyplacidae</taxon>
        <taxon>Polyplax</taxon>
    </lineage>
</organism>
<evidence type="ECO:0000256" key="16">
    <source>
        <dbReference type="SAM" id="MobiDB-lite"/>
    </source>
</evidence>
<feature type="domain" description="Ribosomal RNA large subunit methyltransferase K/L-like methyltransferase" evidence="17">
    <location>
        <begin position="185"/>
        <end position="317"/>
    </location>
</feature>
<comment type="subcellular location">
    <subcellularLocation>
        <location evidence="1">Cytoplasm</location>
    </subcellularLocation>
</comment>
<proteinExistence type="inferred from homology"/>
<comment type="subunit">
    <text evidence="11">Part of the heterodimeric TRMT11-TRM112 methyltransferase complex; this complex forms an active tRNA methyltransferase, where TRMT112 acts as an activator of the catalytic subunit TRMT11.</text>
</comment>
<feature type="compositionally biased region" description="Polar residues" evidence="16">
    <location>
        <begin position="457"/>
        <end position="469"/>
    </location>
</feature>
<comment type="similarity">
    <text evidence="15">Belongs to the class I-like SAM-binding methyltransferase superfamily. TRM11 methyltransferase family.</text>
</comment>
<evidence type="ECO:0000256" key="2">
    <source>
        <dbReference type="ARBA" id="ARBA00022490"/>
    </source>
</evidence>